<evidence type="ECO:0000313" key="1">
    <source>
        <dbReference type="EMBL" id="KAJ4437277.1"/>
    </source>
</evidence>
<keyword evidence="2" id="KW-1185">Reference proteome</keyword>
<dbReference type="Proteomes" id="UP001148838">
    <property type="component" value="Unassembled WGS sequence"/>
</dbReference>
<comment type="caution">
    <text evidence="1">The sequence shown here is derived from an EMBL/GenBank/DDBJ whole genome shotgun (WGS) entry which is preliminary data.</text>
</comment>
<protein>
    <submittedName>
        <fullName evidence="1">Uncharacterized protein</fullName>
    </submittedName>
</protein>
<proteinExistence type="predicted"/>
<reference evidence="1 2" key="1">
    <citation type="journal article" date="2022" name="Allergy">
        <title>Genome assembly and annotation of Periplaneta americana reveal a comprehensive cockroach allergen profile.</title>
        <authorList>
            <person name="Wang L."/>
            <person name="Xiong Q."/>
            <person name="Saelim N."/>
            <person name="Wang L."/>
            <person name="Nong W."/>
            <person name="Wan A.T."/>
            <person name="Shi M."/>
            <person name="Liu X."/>
            <person name="Cao Q."/>
            <person name="Hui J.H.L."/>
            <person name="Sookrung N."/>
            <person name="Leung T.F."/>
            <person name="Tungtrongchitr A."/>
            <person name="Tsui S.K.W."/>
        </authorList>
    </citation>
    <scope>NUCLEOTIDE SEQUENCE [LARGE SCALE GENOMIC DNA]</scope>
    <source>
        <strain evidence="1">PWHHKU_190912</strain>
    </source>
</reference>
<accession>A0ABQ8SSW0</accession>
<gene>
    <name evidence="1" type="ORF">ANN_17414</name>
</gene>
<evidence type="ECO:0000313" key="2">
    <source>
        <dbReference type="Proteomes" id="UP001148838"/>
    </source>
</evidence>
<organism evidence="1 2">
    <name type="scientific">Periplaneta americana</name>
    <name type="common">American cockroach</name>
    <name type="synonym">Blatta americana</name>
    <dbReference type="NCBI Taxonomy" id="6978"/>
    <lineage>
        <taxon>Eukaryota</taxon>
        <taxon>Metazoa</taxon>
        <taxon>Ecdysozoa</taxon>
        <taxon>Arthropoda</taxon>
        <taxon>Hexapoda</taxon>
        <taxon>Insecta</taxon>
        <taxon>Pterygota</taxon>
        <taxon>Neoptera</taxon>
        <taxon>Polyneoptera</taxon>
        <taxon>Dictyoptera</taxon>
        <taxon>Blattodea</taxon>
        <taxon>Blattoidea</taxon>
        <taxon>Blattidae</taxon>
        <taxon>Blattinae</taxon>
        <taxon>Periplaneta</taxon>
    </lineage>
</organism>
<name>A0ABQ8SSW0_PERAM</name>
<sequence>MVGLHKGGNEPPGSLKALIVKEIKVTTAFERLLDHLWKKEMLQRLLRDIGRYPRVAAMKECITDDRRLFRLAFAEENINLDWNKMCGTLPLHLRAIGCLLQLLNDG</sequence>
<dbReference type="EMBL" id="JAJSOF020000021">
    <property type="protein sequence ID" value="KAJ4437277.1"/>
    <property type="molecule type" value="Genomic_DNA"/>
</dbReference>